<dbReference type="CDD" id="cd00085">
    <property type="entry name" value="HNHc"/>
    <property type="match status" value="1"/>
</dbReference>
<feature type="domain" description="ScoMcrA-like DNA sulfur-binding" evidence="2">
    <location>
        <begin position="4"/>
        <end position="148"/>
    </location>
</feature>
<evidence type="ECO:0000313" key="4">
    <source>
        <dbReference type="Proteomes" id="UP001139179"/>
    </source>
</evidence>
<gene>
    <name evidence="3" type="ORF">M3202_14650</name>
</gene>
<keyword evidence="4" id="KW-1185">Reference proteome</keyword>
<proteinExistence type="predicted"/>
<dbReference type="EMBL" id="JAMBOL010000014">
    <property type="protein sequence ID" value="MCM3715308.1"/>
    <property type="molecule type" value="Genomic_DNA"/>
</dbReference>
<keyword evidence="3" id="KW-0255">Endonuclease</keyword>
<evidence type="ECO:0000313" key="3">
    <source>
        <dbReference type="EMBL" id="MCM3715308.1"/>
    </source>
</evidence>
<dbReference type="RefSeq" id="WP_251224064.1">
    <property type="nucleotide sequence ID" value="NZ_JAMBOL010000014.1"/>
</dbReference>
<dbReference type="InterPro" id="IPR058813">
    <property type="entry name" value="DNA-SBD_ScoMcrA"/>
</dbReference>
<dbReference type="Pfam" id="PF26340">
    <property type="entry name" value="DNA-SBD_ScoMcrA"/>
    <property type="match status" value="1"/>
</dbReference>
<dbReference type="PIRSF" id="PIRSF030850">
    <property type="entry name" value="UCP030850"/>
    <property type="match status" value="1"/>
</dbReference>
<reference evidence="3" key="1">
    <citation type="submission" date="2022-05" db="EMBL/GenBank/DDBJ databases">
        <title>Comparative Genomics of Spacecraft Associated Microbes.</title>
        <authorList>
            <person name="Tran M.T."/>
            <person name="Wright A."/>
            <person name="Seuylemezian A."/>
            <person name="Eisen J."/>
            <person name="Coil D."/>
        </authorList>
    </citation>
    <scope>NUCLEOTIDE SEQUENCE</scope>
    <source>
        <strain evidence="3">214.1.1</strain>
    </source>
</reference>
<keyword evidence="3" id="KW-0540">Nuclease</keyword>
<name>A0A9X2DRU6_9BACI</name>
<dbReference type="GO" id="GO:0004519">
    <property type="term" value="F:endonuclease activity"/>
    <property type="evidence" value="ECO:0007669"/>
    <property type="project" value="UniProtKB-KW"/>
</dbReference>
<protein>
    <submittedName>
        <fullName evidence="3">HNH endonuclease</fullName>
    </submittedName>
</protein>
<dbReference type="Pfam" id="PF13391">
    <property type="entry name" value="HNH_2"/>
    <property type="match status" value="1"/>
</dbReference>
<dbReference type="AlphaFoldDB" id="A0A9X2DRU6"/>
<dbReference type="NCBIfam" id="NF045808">
    <property type="entry name" value="PT-DNA_restrict"/>
    <property type="match status" value="1"/>
</dbReference>
<keyword evidence="3" id="KW-0378">Hydrolase</keyword>
<organism evidence="3 4">
    <name type="scientific">Halalkalibacter oceani</name>
    <dbReference type="NCBI Taxonomy" id="1653776"/>
    <lineage>
        <taxon>Bacteria</taxon>
        <taxon>Bacillati</taxon>
        <taxon>Bacillota</taxon>
        <taxon>Bacilli</taxon>
        <taxon>Bacillales</taxon>
        <taxon>Bacillaceae</taxon>
        <taxon>Halalkalibacter</taxon>
    </lineage>
</organism>
<dbReference type="Proteomes" id="UP001139179">
    <property type="component" value="Unassembled WGS sequence"/>
</dbReference>
<accession>A0A9X2DRU6</accession>
<evidence type="ECO:0000259" key="2">
    <source>
        <dbReference type="Pfam" id="PF26340"/>
    </source>
</evidence>
<evidence type="ECO:0000259" key="1">
    <source>
        <dbReference type="Pfam" id="PF13391"/>
    </source>
</evidence>
<dbReference type="InterPro" id="IPR011396">
    <property type="entry name" value="PT_DNA_restrict"/>
</dbReference>
<comment type="caution">
    <text evidence="3">The sequence shown here is derived from an EMBL/GenBank/DDBJ whole genome shotgun (WGS) entry which is preliminary data.</text>
</comment>
<sequence>MKENEVIEKITNLSIWKRGDQRAPHKPLLLLYALAKLQSTQERLLLYSEVREKLTELLIEFGPKRKSYHPEQPFVRLQKDGIWELSNPDIGPNNRKLLIGNVWGGFNKSVYTLLVNNPNLIRKITDILLHNHFPDTVHDDILMHVGLDMDFKGKRSRDPDFRNKILRAYEYSCAICGFNVRLGSNLVGIEAAHIKWHQAGGPDKEENGIALCSMHHKLFDRGVFTLTDSNILLVSEEAHGTSGFNEWLMKYHGESIRKPIHPDYQPEQQFINWHVREVFKGPSRYHVG</sequence>
<dbReference type="InterPro" id="IPR003615">
    <property type="entry name" value="HNH_nuc"/>
</dbReference>
<feature type="domain" description="HNH nuclease" evidence="1">
    <location>
        <begin position="173"/>
        <end position="226"/>
    </location>
</feature>